<keyword evidence="6" id="KW-0030">Aminoacyl-tRNA synthetase</keyword>
<dbReference type="Pfam" id="PF01336">
    <property type="entry name" value="tRNA_anti-codon"/>
    <property type="match status" value="1"/>
</dbReference>
<evidence type="ECO:0000313" key="8">
    <source>
        <dbReference type="EMBL" id="CAI2162036.1"/>
    </source>
</evidence>
<dbReference type="Gene3D" id="2.40.50.140">
    <property type="entry name" value="Nucleic acid-binding proteins"/>
    <property type="match status" value="1"/>
</dbReference>
<proteinExistence type="inferred from homology"/>
<evidence type="ECO:0000256" key="6">
    <source>
        <dbReference type="ARBA" id="ARBA00023146"/>
    </source>
</evidence>
<comment type="similarity">
    <text evidence="1">Belongs to the class-II aminoacyl-tRNA synthetase family. Type 1 subfamily.</text>
</comment>
<dbReference type="PROSITE" id="PS50862">
    <property type="entry name" value="AA_TRNA_LIGASE_II"/>
    <property type="match status" value="1"/>
</dbReference>
<evidence type="ECO:0000313" key="9">
    <source>
        <dbReference type="Proteomes" id="UP001153678"/>
    </source>
</evidence>
<sequence length="408" mass="47062">MVSFSQISKLTLKKLNKKTALYVWIININKKGDSLWFITGQDSSSCIQIVVKNKELISHLKQINKGDLLKIWGIIKIKKPEKDSKKAETPEIELTKFQLINSSKELPFEIKDKIEIGINEDTRYRYRYLDLRRPRRFIDVETPILAQNSPEGANCFVVPSNLKNRYYTLPQSPQIFKQLLMMGGLGKYYQIAKSFRNEGARSNRQIEFSQLDLEMSFTSVREIKRLVEKLLQRTLKKVFGSQIQIPFLSLTYQEIMKKYGTDKPDLRSNPKNEKDFRHPFTIPQKKYIKPLLNNKIEPEKVICEAFDLVCNGEEILSGSIRIYQRELQEKILEILGYSPEAREKNFGYFLQALEFAAPPHGGIGLGIDRLLAVILNTNNLKELIAFPKNIDGSCSLTKAPNLIKKIAK</sequence>
<dbReference type="GO" id="GO:0005737">
    <property type="term" value="C:cytoplasm"/>
    <property type="evidence" value="ECO:0007669"/>
    <property type="project" value="InterPro"/>
</dbReference>
<dbReference type="InterPro" id="IPR045864">
    <property type="entry name" value="aa-tRNA-synth_II/BPL/LPL"/>
</dbReference>
<dbReference type="SUPFAM" id="SSF50249">
    <property type="entry name" value="Nucleic acid-binding proteins"/>
    <property type="match status" value="1"/>
</dbReference>
<dbReference type="InterPro" id="IPR004115">
    <property type="entry name" value="GAD-like_sf"/>
</dbReference>
<keyword evidence="3" id="KW-0547">Nucleotide-binding</keyword>
<protein>
    <submittedName>
        <fullName evidence="8">2941_t:CDS:1</fullName>
    </submittedName>
</protein>
<gene>
    <name evidence="8" type="ORF">FWILDA_LOCUS356</name>
</gene>
<dbReference type="Gene3D" id="3.30.1360.30">
    <property type="entry name" value="GAD-like domain"/>
    <property type="match status" value="1"/>
</dbReference>
<dbReference type="InterPro" id="IPR006195">
    <property type="entry name" value="aa-tRNA-synth_II"/>
</dbReference>
<dbReference type="GO" id="GO:0003676">
    <property type="term" value="F:nucleic acid binding"/>
    <property type="evidence" value="ECO:0007669"/>
    <property type="project" value="InterPro"/>
</dbReference>
<dbReference type="PANTHER" id="PTHR22594:SF5">
    <property type="entry name" value="ASPARTATE--TRNA LIGASE, MITOCHONDRIAL"/>
    <property type="match status" value="1"/>
</dbReference>
<dbReference type="Pfam" id="PF00152">
    <property type="entry name" value="tRNA-synt_2"/>
    <property type="match status" value="1"/>
</dbReference>
<keyword evidence="2" id="KW-0436">Ligase</keyword>
<keyword evidence="4" id="KW-0067">ATP-binding</keyword>
<evidence type="ECO:0000256" key="3">
    <source>
        <dbReference type="ARBA" id="ARBA00022741"/>
    </source>
</evidence>
<dbReference type="GO" id="GO:0004815">
    <property type="term" value="F:aspartate-tRNA ligase activity"/>
    <property type="evidence" value="ECO:0007669"/>
    <property type="project" value="TreeGrafter"/>
</dbReference>
<dbReference type="InterPro" id="IPR002312">
    <property type="entry name" value="Asp/Asn-tRNA-synth_IIb"/>
</dbReference>
<dbReference type="SUPFAM" id="SSF55681">
    <property type="entry name" value="Class II aaRS and biotin synthetases"/>
    <property type="match status" value="1"/>
</dbReference>
<feature type="domain" description="Aminoacyl-transfer RNA synthetases class-II family profile" evidence="7">
    <location>
        <begin position="127"/>
        <end position="387"/>
    </location>
</feature>
<dbReference type="Proteomes" id="UP001153678">
    <property type="component" value="Unassembled WGS sequence"/>
</dbReference>
<dbReference type="PRINTS" id="PR01042">
    <property type="entry name" value="TRNASYNTHASP"/>
</dbReference>
<name>A0A9W4SB10_9GLOM</name>
<evidence type="ECO:0000256" key="5">
    <source>
        <dbReference type="ARBA" id="ARBA00022917"/>
    </source>
</evidence>
<dbReference type="InterPro" id="IPR012340">
    <property type="entry name" value="NA-bd_OB-fold"/>
</dbReference>
<comment type="caution">
    <text evidence="8">The sequence shown here is derived from an EMBL/GenBank/DDBJ whole genome shotgun (WGS) entry which is preliminary data.</text>
</comment>
<evidence type="ECO:0000256" key="4">
    <source>
        <dbReference type="ARBA" id="ARBA00022840"/>
    </source>
</evidence>
<dbReference type="AlphaFoldDB" id="A0A9W4SB10"/>
<dbReference type="InterPro" id="IPR004364">
    <property type="entry name" value="Aa-tRNA-synt_II"/>
</dbReference>
<dbReference type="EMBL" id="CAMKVN010000022">
    <property type="protein sequence ID" value="CAI2162036.1"/>
    <property type="molecule type" value="Genomic_DNA"/>
</dbReference>
<dbReference type="PANTHER" id="PTHR22594">
    <property type="entry name" value="ASPARTYL/LYSYL-TRNA SYNTHETASE"/>
    <property type="match status" value="1"/>
</dbReference>
<dbReference type="GO" id="GO:0005524">
    <property type="term" value="F:ATP binding"/>
    <property type="evidence" value="ECO:0007669"/>
    <property type="project" value="UniProtKB-KW"/>
</dbReference>
<dbReference type="InterPro" id="IPR004365">
    <property type="entry name" value="NA-bd_OB_tRNA"/>
</dbReference>
<dbReference type="Gene3D" id="3.30.930.10">
    <property type="entry name" value="Bira Bifunctional Protein, Domain 2"/>
    <property type="match status" value="2"/>
</dbReference>
<dbReference type="OrthoDB" id="439710at2759"/>
<evidence type="ECO:0000259" key="7">
    <source>
        <dbReference type="PROSITE" id="PS50862"/>
    </source>
</evidence>
<accession>A0A9W4SB10</accession>
<reference evidence="8" key="1">
    <citation type="submission" date="2022-08" db="EMBL/GenBank/DDBJ databases">
        <authorList>
            <person name="Kallberg Y."/>
            <person name="Tangrot J."/>
            <person name="Rosling A."/>
        </authorList>
    </citation>
    <scope>NUCLEOTIDE SEQUENCE</scope>
    <source>
        <strain evidence="8">Wild A</strain>
    </source>
</reference>
<evidence type="ECO:0000256" key="2">
    <source>
        <dbReference type="ARBA" id="ARBA00022598"/>
    </source>
</evidence>
<evidence type="ECO:0000256" key="1">
    <source>
        <dbReference type="ARBA" id="ARBA00006303"/>
    </source>
</evidence>
<organism evidence="8 9">
    <name type="scientific">Funneliformis geosporum</name>
    <dbReference type="NCBI Taxonomy" id="1117311"/>
    <lineage>
        <taxon>Eukaryota</taxon>
        <taxon>Fungi</taxon>
        <taxon>Fungi incertae sedis</taxon>
        <taxon>Mucoromycota</taxon>
        <taxon>Glomeromycotina</taxon>
        <taxon>Glomeromycetes</taxon>
        <taxon>Glomerales</taxon>
        <taxon>Glomeraceae</taxon>
        <taxon>Funneliformis</taxon>
    </lineage>
</organism>
<dbReference type="GO" id="GO:0006422">
    <property type="term" value="P:aspartyl-tRNA aminoacylation"/>
    <property type="evidence" value="ECO:0007669"/>
    <property type="project" value="TreeGrafter"/>
</dbReference>
<keyword evidence="5" id="KW-0648">Protein biosynthesis</keyword>
<keyword evidence="9" id="KW-1185">Reference proteome</keyword>